<dbReference type="InterPro" id="IPR037401">
    <property type="entry name" value="SnoaL-like"/>
</dbReference>
<dbReference type="EMBL" id="DS472801">
    <property type="protein sequence ID" value="EDO27660.1"/>
    <property type="molecule type" value="Genomic_DNA"/>
</dbReference>
<protein>
    <recommendedName>
        <fullName evidence="1">SnoaL-like domain-containing protein</fullName>
    </recommendedName>
</protein>
<keyword evidence="3" id="KW-1185">Reference proteome</keyword>
<reference evidence="2 3" key="1">
    <citation type="journal article" date="2007" name="Science">
        <title>Sea anemone genome reveals ancestral eumetazoan gene repertoire and genomic organization.</title>
        <authorList>
            <person name="Putnam N.H."/>
            <person name="Srivastava M."/>
            <person name="Hellsten U."/>
            <person name="Dirks B."/>
            <person name="Chapman J."/>
            <person name="Salamov A."/>
            <person name="Terry A."/>
            <person name="Shapiro H."/>
            <person name="Lindquist E."/>
            <person name="Kapitonov V.V."/>
            <person name="Jurka J."/>
            <person name="Genikhovich G."/>
            <person name="Grigoriev I.V."/>
            <person name="Lucas S.M."/>
            <person name="Steele R.E."/>
            <person name="Finnerty J.R."/>
            <person name="Technau U."/>
            <person name="Martindale M.Q."/>
            <person name="Rokhsar D.S."/>
        </authorList>
    </citation>
    <scope>NUCLEOTIDE SEQUENCE [LARGE SCALE GENOMIC DNA]</scope>
    <source>
        <strain evidence="3">CH2 X CH6</strain>
    </source>
</reference>
<feature type="domain" description="SnoaL-like" evidence="1">
    <location>
        <begin position="73"/>
        <end position="160"/>
    </location>
</feature>
<dbReference type="Pfam" id="PF12680">
    <property type="entry name" value="SnoaL_2"/>
    <property type="match status" value="1"/>
</dbReference>
<evidence type="ECO:0000313" key="3">
    <source>
        <dbReference type="Proteomes" id="UP000001593"/>
    </source>
</evidence>
<evidence type="ECO:0000313" key="2">
    <source>
        <dbReference type="EMBL" id="EDO27660.1"/>
    </source>
</evidence>
<dbReference type="InParanoid" id="A7T8M5"/>
<dbReference type="Gene3D" id="3.10.450.50">
    <property type="match status" value="1"/>
</dbReference>
<organism evidence="2 3">
    <name type="scientific">Nematostella vectensis</name>
    <name type="common">Starlet sea anemone</name>
    <dbReference type="NCBI Taxonomy" id="45351"/>
    <lineage>
        <taxon>Eukaryota</taxon>
        <taxon>Metazoa</taxon>
        <taxon>Cnidaria</taxon>
        <taxon>Anthozoa</taxon>
        <taxon>Hexacorallia</taxon>
        <taxon>Actiniaria</taxon>
        <taxon>Edwardsiidae</taxon>
        <taxon>Nematostella</taxon>
    </lineage>
</organism>
<name>A7T8M5_NEMVE</name>
<evidence type="ECO:0000259" key="1">
    <source>
        <dbReference type="Pfam" id="PF12680"/>
    </source>
</evidence>
<dbReference type="SUPFAM" id="SSF54427">
    <property type="entry name" value="NTF2-like"/>
    <property type="match status" value="1"/>
</dbReference>
<dbReference type="STRING" id="45351.A7T8M5"/>
<proteinExistence type="predicted"/>
<dbReference type="InterPro" id="IPR032710">
    <property type="entry name" value="NTF2-like_dom_sf"/>
</dbReference>
<dbReference type="AlphaFoldDB" id="A7T8M5"/>
<sequence length="165" mass="19419">MARKFTTPNQRSSKLYQVTLDKNLKYEDLEKIANGLTIDEHRVYVEEVTYIEDQPKSEIGIKMKTANVKIVPFNEKNIEKLLALYDDEAKHFSPKLKIRQPETKGLIEGKNAMYSWWKETFEKLPSLHYKVTSLTANTDRVFMEYIRQVDNEEDMAIAEVLEIRE</sequence>
<accession>A7T8M5</accession>
<dbReference type="Proteomes" id="UP000001593">
    <property type="component" value="Unassembled WGS sequence"/>
</dbReference>
<dbReference type="HOGENOM" id="CLU_1615014_0_0_1"/>
<gene>
    <name evidence="2" type="ORF">NEMVEDRAFT_v1g223852</name>
</gene>
<feature type="non-terminal residue" evidence="2">
    <location>
        <position position="1"/>
    </location>
</feature>